<feature type="chain" id="PRO_5042118507" description="Prolamin-like domain-containing protein" evidence="1">
    <location>
        <begin position="19"/>
        <end position="169"/>
    </location>
</feature>
<evidence type="ECO:0000256" key="1">
    <source>
        <dbReference type="SAM" id="SignalP"/>
    </source>
</evidence>
<comment type="caution">
    <text evidence="2">The sequence shown here is derived from an EMBL/GenBank/DDBJ whole genome shotgun (WGS) entry which is preliminary data.</text>
</comment>
<keyword evidence="1" id="KW-0732">Signal</keyword>
<evidence type="ECO:0000313" key="2">
    <source>
        <dbReference type="EMBL" id="KAK4433558.1"/>
    </source>
</evidence>
<organism evidence="2 3">
    <name type="scientific">Sesamum alatum</name>
    <dbReference type="NCBI Taxonomy" id="300844"/>
    <lineage>
        <taxon>Eukaryota</taxon>
        <taxon>Viridiplantae</taxon>
        <taxon>Streptophyta</taxon>
        <taxon>Embryophyta</taxon>
        <taxon>Tracheophyta</taxon>
        <taxon>Spermatophyta</taxon>
        <taxon>Magnoliopsida</taxon>
        <taxon>eudicotyledons</taxon>
        <taxon>Gunneridae</taxon>
        <taxon>Pentapetalae</taxon>
        <taxon>asterids</taxon>
        <taxon>lamiids</taxon>
        <taxon>Lamiales</taxon>
        <taxon>Pedaliaceae</taxon>
        <taxon>Sesamum</taxon>
    </lineage>
</organism>
<dbReference type="Proteomes" id="UP001293254">
    <property type="component" value="Unassembled WGS sequence"/>
</dbReference>
<feature type="signal peptide" evidence="1">
    <location>
        <begin position="1"/>
        <end position="18"/>
    </location>
</feature>
<evidence type="ECO:0000313" key="3">
    <source>
        <dbReference type="Proteomes" id="UP001293254"/>
    </source>
</evidence>
<proteinExistence type="predicted"/>
<keyword evidence="3" id="KW-1185">Reference proteome</keyword>
<reference evidence="2" key="1">
    <citation type="submission" date="2020-06" db="EMBL/GenBank/DDBJ databases">
        <authorList>
            <person name="Li T."/>
            <person name="Hu X."/>
            <person name="Zhang T."/>
            <person name="Song X."/>
            <person name="Zhang H."/>
            <person name="Dai N."/>
            <person name="Sheng W."/>
            <person name="Hou X."/>
            <person name="Wei L."/>
        </authorList>
    </citation>
    <scope>NUCLEOTIDE SEQUENCE</scope>
    <source>
        <strain evidence="2">3651</strain>
        <tissue evidence="2">Leaf</tissue>
    </source>
</reference>
<protein>
    <recommendedName>
        <fullName evidence="4">Prolamin-like domain-containing protein</fullName>
    </recommendedName>
</protein>
<dbReference type="EMBL" id="JACGWO010000003">
    <property type="protein sequence ID" value="KAK4433558.1"/>
    <property type="molecule type" value="Genomic_DNA"/>
</dbReference>
<accession>A0AAE1YPU0</accession>
<reference evidence="2" key="2">
    <citation type="journal article" date="2024" name="Plant">
        <title>Genomic evolution and insights into agronomic trait innovations of Sesamum species.</title>
        <authorList>
            <person name="Miao H."/>
            <person name="Wang L."/>
            <person name="Qu L."/>
            <person name="Liu H."/>
            <person name="Sun Y."/>
            <person name="Le M."/>
            <person name="Wang Q."/>
            <person name="Wei S."/>
            <person name="Zheng Y."/>
            <person name="Lin W."/>
            <person name="Duan Y."/>
            <person name="Cao H."/>
            <person name="Xiong S."/>
            <person name="Wang X."/>
            <person name="Wei L."/>
            <person name="Li C."/>
            <person name="Ma Q."/>
            <person name="Ju M."/>
            <person name="Zhao R."/>
            <person name="Li G."/>
            <person name="Mu C."/>
            <person name="Tian Q."/>
            <person name="Mei H."/>
            <person name="Zhang T."/>
            <person name="Gao T."/>
            <person name="Zhang H."/>
        </authorList>
    </citation>
    <scope>NUCLEOTIDE SEQUENCE</scope>
    <source>
        <strain evidence="2">3651</strain>
    </source>
</reference>
<name>A0AAE1YPU0_9LAMI</name>
<sequence>MARLSIVCALAAAAVALAAFSSQALKTNKFHVSAIPFRCIHFVNRHMPSSTISKKHAHHTVPLPGGIKHTPQAAAPSPAIYQAYALPPEPFLGFYSCLEKLTEKCGVEICRGIFGTGGGCHKGLLKTALALPEVAKFDKKKIQAIDVEISSNCVLITNLKGKSSSPILP</sequence>
<dbReference type="AlphaFoldDB" id="A0AAE1YPU0"/>
<gene>
    <name evidence="2" type="ORF">Salat_1118100</name>
</gene>
<evidence type="ECO:0008006" key="4">
    <source>
        <dbReference type="Google" id="ProtNLM"/>
    </source>
</evidence>